<evidence type="ECO:0000256" key="8">
    <source>
        <dbReference type="SAM" id="MobiDB-lite"/>
    </source>
</evidence>
<evidence type="ECO:0000259" key="10">
    <source>
        <dbReference type="PROSITE" id="PS50076"/>
    </source>
</evidence>
<dbReference type="RefSeq" id="XP_018001262.1">
    <property type="nucleotide sequence ID" value="XM_018148294.1"/>
</dbReference>
<dbReference type="Pfam" id="PF00226">
    <property type="entry name" value="DnaJ"/>
    <property type="match status" value="1"/>
</dbReference>
<dbReference type="STRING" id="1664694.A0A0N0NNF0"/>
<feature type="domain" description="J" evidence="10">
    <location>
        <begin position="405"/>
        <end position="474"/>
    </location>
</feature>
<dbReference type="SUPFAM" id="SSF46565">
    <property type="entry name" value="Chaperone J-domain"/>
    <property type="match status" value="1"/>
</dbReference>
<dbReference type="PROSITE" id="PS50005">
    <property type="entry name" value="TPR"/>
    <property type="match status" value="1"/>
</dbReference>
<dbReference type="GO" id="GO:0051787">
    <property type="term" value="F:misfolded protein binding"/>
    <property type="evidence" value="ECO:0007669"/>
    <property type="project" value="TreeGrafter"/>
</dbReference>
<dbReference type="GO" id="GO:0034975">
    <property type="term" value="P:protein folding in endoplasmic reticulum"/>
    <property type="evidence" value="ECO:0007669"/>
    <property type="project" value="TreeGrafter"/>
</dbReference>
<dbReference type="InterPro" id="IPR051727">
    <property type="entry name" value="DnaJ_C3_Co-chaperones"/>
</dbReference>
<feature type="repeat" description="TPR" evidence="7">
    <location>
        <begin position="66"/>
        <end position="99"/>
    </location>
</feature>
<dbReference type="PANTHER" id="PTHR44140">
    <property type="entry name" value="LD25575P"/>
    <property type="match status" value="1"/>
</dbReference>
<comment type="caution">
    <text evidence="11">The sequence shown here is derived from an EMBL/GenBank/DDBJ whole genome shotgun (WGS) entry which is preliminary data.</text>
</comment>
<feature type="compositionally biased region" description="Gly residues" evidence="8">
    <location>
        <begin position="505"/>
        <end position="515"/>
    </location>
</feature>
<dbReference type="FunFam" id="1.25.40.10:FF:000224">
    <property type="entry name" value="DnaJ and TPR domain protein"/>
    <property type="match status" value="1"/>
</dbReference>
<dbReference type="OrthoDB" id="1726119at2759"/>
<dbReference type="InterPro" id="IPR019734">
    <property type="entry name" value="TPR_rpt"/>
</dbReference>
<accession>A0A0N0NNF0</accession>
<dbReference type="InterPro" id="IPR036869">
    <property type="entry name" value="J_dom_sf"/>
</dbReference>
<keyword evidence="4 7" id="KW-0802">TPR repeat</keyword>
<keyword evidence="12" id="KW-1185">Reference proteome</keyword>
<evidence type="ECO:0000256" key="9">
    <source>
        <dbReference type="SAM" id="SignalP"/>
    </source>
</evidence>
<dbReference type="GO" id="GO:0005788">
    <property type="term" value="C:endoplasmic reticulum lumen"/>
    <property type="evidence" value="ECO:0007669"/>
    <property type="project" value="UniProtKB-SubCell"/>
</dbReference>
<dbReference type="Gene3D" id="1.10.287.110">
    <property type="entry name" value="DnaJ domain"/>
    <property type="match status" value="1"/>
</dbReference>
<evidence type="ECO:0000256" key="2">
    <source>
        <dbReference type="ARBA" id="ARBA00022729"/>
    </source>
</evidence>
<feature type="region of interest" description="Disordered" evidence="8">
    <location>
        <begin position="469"/>
        <end position="491"/>
    </location>
</feature>
<dbReference type="VEuPathDB" id="FungiDB:AB675_7891"/>
<dbReference type="Proteomes" id="UP000038010">
    <property type="component" value="Unassembled WGS sequence"/>
</dbReference>
<feature type="signal peptide" evidence="9">
    <location>
        <begin position="1"/>
        <end position="23"/>
    </location>
</feature>
<dbReference type="AlphaFoldDB" id="A0A0N0NNF0"/>
<gene>
    <name evidence="11" type="ORF">AB675_7891</name>
</gene>
<reference evidence="11 12" key="1">
    <citation type="submission" date="2015-06" db="EMBL/GenBank/DDBJ databases">
        <title>Draft genome of the ant-associated black yeast Phialophora attae CBS 131958.</title>
        <authorList>
            <person name="Moreno L.F."/>
            <person name="Stielow B.J."/>
            <person name="de Hoog S."/>
            <person name="Vicente V.A."/>
            <person name="Weiss V.A."/>
            <person name="de Vries M."/>
            <person name="Cruz L.M."/>
            <person name="Souza E.M."/>
        </authorList>
    </citation>
    <scope>NUCLEOTIDE SEQUENCE [LARGE SCALE GENOMIC DNA]</scope>
    <source>
        <strain evidence="11 12">CBS 131958</strain>
    </source>
</reference>
<evidence type="ECO:0000313" key="12">
    <source>
        <dbReference type="Proteomes" id="UP000038010"/>
    </source>
</evidence>
<dbReference type="SMART" id="SM00028">
    <property type="entry name" value="TPR"/>
    <property type="match status" value="5"/>
</dbReference>
<dbReference type="CDD" id="cd06257">
    <property type="entry name" value="DnaJ"/>
    <property type="match status" value="1"/>
</dbReference>
<dbReference type="PRINTS" id="PR00625">
    <property type="entry name" value="JDOMAIN"/>
</dbReference>
<proteinExistence type="predicted"/>
<evidence type="ECO:0000256" key="4">
    <source>
        <dbReference type="ARBA" id="ARBA00022803"/>
    </source>
</evidence>
<evidence type="ECO:0000256" key="6">
    <source>
        <dbReference type="ARBA" id="ARBA00073740"/>
    </source>
</evidence>
<keyword evidence="5" id="KW-0256">Endoplasmic reticulum</keyword>
<dbReference type="SUPFAM" id="SSF48452">
    <property type="entry name" value="TPR-like"/>
    <property type="match status" value="2"/>
</dbReference>
<organism evidence="11 12">
    <name type="scientific">Cyphellophora attinorum</name>
    <dbReference type="NCBI Taxonomy" id="1664694"/>
    <lineage>
        <taxon>Eukaryota</taxon>
        <taxon>Fungi</taxon>
        <taxon>Dikarya</taxon>
        <taxon>Ascomycota</taxon>
        <taxon>Pezizomycotina</taxon>
        <taxon>Eurotiomycetes</taxon>
        <taxon>Chaetothyriomycetidae</taxon>
        <taxon>Chaetothyriales</taxon>
        <taxon>Cyphellophoraceae</taxon>
        <taxon>Cyphellophora</taxon>
    </lineage>
</organism>
<evidence type="ECO:0000256" key="3">
    <source>
        <dbReference type="ARBA" id="ARBA00022737"/>
    </source>
</evidence>
<feature type="region of interest" description="Disordered" evidence="8">
    <location>
        <begin position="505"/>
        <end position="541"/>
    </location>
</feature>
<protein>
    <recommendedName>
        <fullName evidence="6">Tetratricopeptide repeat and J domain-containing co-chaperone DNJ1</fullName>
    </recommendedName>
</protein>
<keyword evidence="3" id="KW-0677">Repeat</keyword>
<name>A0A0N0NNF0_9EURO</name>
<dbReference type="SMART" id="SM00271">
    <property type="entry name" value="DnaJ"/>
    <property type="match status" value="1"/>
</dbReference>
<feature type="compositionally biased region" description="Gly residues" evidence="8">
    <location>
        <begin position="522"/>
        <end position="533"/>
    </location>
</feature>
<comment type="subcellular location">
    <subcellularLocation>
        <location evidence="1">Endoplasmic reticulum lumen</location>
    </subcellularLocation>
</comment>
<dbReference type="Pfam" id="PF14559">
    <property type="entry name" value="TPR_19"/>
    <property type="match status" value="1"/>
</dbReference>
<dbReference type="GO" id="GO:0051087">
    <property type="term" value="F:protein-folding chaperone binding"/>
    <property type="evidence" value="ECO:0007669"/>
    <property type="project" value="TreeGrafter"/>
</dbReference>
<dbReference type="InterPro" id="IPR011990">
    <property type="entry name" value="TPR-like_helical_dom_sf"/>
</dbReference>
<evidence type="ECO:0000313" key="11">
    <source>
        <dbReference type="EMBL" id="KPI41299.1"/>
    </source>
</evidence>
<dbReference type="PROSITE" id="PS50076">
    <property type="entry name" value="DNAJ_2"/>
    <property type="match status" value="1"/>
</dbReference>
<feature type="chain" id="PRO_5005856964" description="Tetratricopeptide repeat and J domain-containing co-chaperone DNJ1" evidence="9">
    <location>
        <begin position="24"/>
        <end position="541"/>
    </location>
</feature>
<dbReference type="PANTHER" id="PTHR44140:SF2">
    <property type="entry name" value="LD25575P"/>
    <property type="match status" value="1"/>
</dbReference>
<keyword evidence="2 9" id="KW-0732">Signal</keyword>
<dbReference type="EMBL" id="LFJN01000010">
    <property type="protein sequence ID" value="KPI41299.1"/>
    <property type="molecule type" value="Genomic_DNA"/>
</dbReference>
<evidence type="ECO:0000256" key="1">
    <source>
        <dbReference type="ARBA" id="ARBA00004319"/>
    </source>
</evidence>
<dbReference type="FunFam" id="1.10.287.110:FF:000083">
    <property type="entry name" value="DnaJ and TPR domain protein"/>
    <property type="match status" value="1"/>
</dbReference>
<evidence type="ECO:0000256" key="7">
    <source>
        <dbReference type="PROSITE-ProRule" id="PRU00339"/>
    </source>
</evidence>
<dbReference type="InterPro" id="IPR001623">
    <property type="entry name" value="DnaJ_domain"/>
</dbReference>
<evidence type="ECO:0000256" key="5">
    <source>
        <dbReference type="ARBA" id="ARBA00022824"/>
    </source>
</evidence>
<dbReference type="Gene3D" id="1.25.40.10">
    <property type="entry name" value="Tetratricopeptide repeat domain"/>
    <property type="match status" value="1"/>
</dbReference>
<dbReference type="GeneID" id="28740174"/>
<sequence length="541" mass="59065">MLHRLRDFALLVAVLGFTLPCSAEDNLHEQPVAHLIASAKAARVRGATNEALQYFDAAIKKDSSDYLTLFQRGATYLSAGRHTQAKSDFDSVLRLKPGFEAALLQRAKIEARNAEWEAAKKDYKDAGAKGAEELKQLEEAEGASYIAFEAEKVKDWDSCVNNAGVAIMTAAGSLALRQLRSRCRLEKGEIEMGISDLQHVLQIQPSLLEPYVHMSSMQLYSLGQVDPALANVKKCLQSDPDYKPCKALFKDEKALSRALKRVDDLLASKKYNQASKELTGSTPDTEPGLLADIKTGFAAQREQGYIHPAASQGLYTIYLEKTCETFMGMNNHRKAAPYCKEILQLDPHSLRGLLHQAQAHLDAENYEAAINALNTAKEHHPSEANSIAQKLQEAQLALKKSKNKDYYKILGVDRNADERQIKKAYRSATKIYHPDKAHAQGISKEDAEKKMAAINEAYEVLSDPELKQRFDSGDDPNDPMARQGGNPFEGGMPFGFPMGGGQQFVFQQGGGGGGGKKFKFSTGGGGGGGGGGMPFNFPGFG</sequence>